<comment type="caution">
    <text evidence="2">The sequence shown here is derived from an EMBL/GenBank/DDBJ whole genome shotgun (WGS) entry which is preliminary data.</text>
</comment>
<organism evidence="2 3">
    <name type="scientific">Marasmius crinis-equi</name>
    <dbReference type="NCBI Taxonomy" id="585013"/>
    <lineage>
        <taxon>Eukaryota</taxon>
        <taxon>Fungi</taxon>
        <taxon>Dikarya</taxon>
        <taxon>Basidiomycota</taxon>
        <taxon>Agaricomycotina</taxon>
        <taxon>Agaricomycetes</taxon>
        <taxon>Agaricomycetidae</taxon>
        <taxon>Agaricales</taxon>
        <taxon>Marasmiineae</taxon>
        <taxon>Marasmiaceae</taxon>
        <taxon>Marasmius</taxon>
    </lineage>
</organism>
<sequence>MGVQFRILGVPSAQLRLESLKILSRLRRILEFKHWLDYTQAYCHRREEPPYKLLFDCFALGAPLGVLLDLLGSPSPSHLNVDVNTFDFVGVSLAEREKFFSSFIYRIQLLEIQNRIAFGEVLRLEDLFEGTSTGFLKVLKTVQRVLDALHASYPGLFSVPDGCQTMRRERLQELVETERAHVAFLKMVIDSSAALSLASQAIERALEGLLVTNTRLRQYHDVVLKEMDSLYAGEWLEQWEHVFRLSDQATRTNIATFYRSVCVNYISLHDFLYEQMDQLEPDLAGHAQILLDVLCHVPSRISDYLFKLRNILAFSLPTPPSPNHYAQNAFDSLCTTIFYLEEIFSTVDEISRQLRTMHATQIIRKRAFKWPNTIDPDDHGNLLMDDTLILKESGKVHDVFLFETMLLCCSIVPKSRRDDQTEAANEYAPVYPIRSWVLGPSLRKTTALNLVYAIPTANVKVLRILGSSGFDLEWTDEKGQPHLLEFISSYGAQQEQWCSLLQVFASSTIHEEDSDTETDSLEEQLTLELSEDLVLSDDECIDGRRRSHPRPWSLIARKGPRSESSSVMHQVINEREALLSPTLLPSLFNTLSLDAIEPLQPSDKMSVHFLDAPFTPSPETSFLDPELSAIPDLTGQVEKDGRYAEAGGGFADVWKATWYDGDRQVKVAVKALRSRGAPGQEEKLRKRLERELKVWKNLDHRNLVGLYGTVSDFGPYESMVCPWLENGTVTRYMERCGDILSMTDRLQLLCEVAEGLNYLHSFDIVHGDLTGSNVLIDGDGRARLGDFGLSSLMADFDGCHYSSHLGGAVRWADASLYMIRHEEDRIPVLTTCSDIYSLGSVILEILSGRIPYHYIRNDAQVVIELHRGIKPRRPAPLFITDPQWALVIRCWADDPEKRPTIAQVLRELQALHRASLEFRRHTA</sequence>
<feature type="domain" description="Protein kinase" evidence="1">
    <location>
        <begin position="639"/>
        <end position="911"/>
    </location>
</feature>
<dbReference type="Proteomes" id="UP001465976">
    <property type="component" value="Unassembled WGS sequence"/>
</dbReference>
<dbReference type="SUPFAM" id="SSF56112">
    <property type="entry name" value="Protein kinase-like (PK-like)"/>
    <property type="match status" value="1"/>
</dbReference>
<protein>
    <recommendedName>
        <fullName evidence="1">Protein kinase domain-containing protein</fullName>
    </recommendedName>
</protein>
<dbReference type="Gene3D" id="1.20.900.10">
    <property type="entry name" value="Dbl homology (DH) domain"/>
    <property type="match status" value="1"/>
</dbReference>
<evidence type="ECO:0000313" key="3">
    <source>
        <dbReference type="Proteomes" id="UP001465976"/>
    </source>
</evidence>
<dbReference type="InterPro" id="IPR000719">
    <property type="entry name" value="Prot_kinase_dom"/>
</dbReference>
<dbReference type="InterPro" id="IPR051681">
    <property type="entry name" value="Ser/Thr_Kinases-Pseudokinases"/>
</dbReference>
<reference evidence="2 3" key="1">
    <citation type="submission" date="2024-02" db="EMBL/GenBank/DDBJ databases">
        <title>A draft genome for the cacao thread blight pathogen Marasmius crinis-equi.</title>
        <authorList>
            <person name="Cohen S.P."/>
            <person name="Baruah I.K."/>
            <person name="Amoako-Attah I."/>
            <person name="Bukari Y."/>
            <person name="Meinhardt L.W."/>
            <person name="Bailey B.A."/>
        </authorList>
    </citation>
    <scope>NUCLEOTIDE SEQUENCE [LARGE SCALE GENOMIC DNA]</scope>
    <source>
        <strain evidence="2 3">GH-76</strain>
    </source>
</reference>
<dbReference type="InterPro" id="IPR035899">
    <property type="entry name" value="DBL_dom_sf"/>
</dbReference>
<dbReference type="InterPro" id="IPR011009">
    <property type="entry name" value="Kinase-like_dom_sf"/>
</dbReference>
<dbReference type="Gene3D" id="1.10.510.10">
    <property type="entry name" value="Transferase(Phosphotransferase) domain 1"/>
    <property type="match status" value="1"/>
</dbReference>
<dbReference type="Pfam" id="PF07714">
    <property type="entry name" value="PK_Tyr_Ser-Thr"/>
    <property type="match status" value="1"/>
</dbReference>
<dbReference type="PROSITE" id="PS00109">
    <property type="entry name" value="PROTEIN_KINASE_TYR"/>
    <property type="match status" value="1"/>
</dbReference>
<proteinExistence type="predicted"/>
<name>A0ABR3F4U9_9AGAR</name>
<evidence type="ECO:0000313" key="2">
    <source>
        <dbReference type="EMBL" id="KAL0570232.1"/>
    </source>
</evidence>
<dbReference type="InterPro" id="IPR001245">
    <property type="entry name" value="Ser-Thr/Tyr_kinase_cat_dom"/>
</dbReference>
<evidence type="ECO:0000259" key="1">
    <source>
        <dbReference type="PROSITE" id="PS50011"/>
    </source>
</evidence>
<dbReference type="InterPro" id="IPR008266">
    <property type="entry name" value="Tyr_kinase_AS"/>
</dbReference>
<gene>
    <name evidence="2" type="ORF">V5O48_011740</name>
</gene>
<accession>A0ABR3F4U9</accession>
<dbReference type="EMBL" id="JBAHYK010000973">
    <property type="protein sequence ID" value="KAL0570232.1"/>
    <property type="molecule type" value="Genomic_DNA"/>
</dbReference>
<dbReference type="PROSITE" id="PS50011">
    <property type="entry name" value="PROTEIN_KINASE_DOM"/>
    <property type="match status" value="1"/>
</dbReference>
<dbReference type="SUPFAM" id="SSF48065">
    <property type="entry name" value="DBL homology domain (DH-domain)"/>
    <property type="match status" value="1"/>
</dbReference>
<dbReference type="PANTHER" id="PTHR44329">
    <property type="entry name" value="SERINE/THREONINE-PROTEIN KINASE TNNI3K-RELATED"/>
    <property type="match status" value="1"/>
</dbReference>
<keyword evidence="3" id="KW-1185">Reference proteome</keyword>